<dbReference type="EMBL" id="AHAE01000032">
    <property type="protein sequence ID" value="EJZ82386.1"/>
    <property type="molecule type" value="Genomic_DNA"/>
</dbReference>
<comment type="caution">
    <text evidence="3">The sequence shown here is derived from an EMBL/GenBank/DDBJ whole genome shotgun (WGS) entry which is preliminary data.</text>
</comment>
<feature type="compositionally biased region" description="Acidic residues" evidence="1">
    <location>
        <begin position="314"/>
        <end position="326"/>
    </location>
</feature>
<feature type="region of interest" description="Disordered" evidence="1">
    <location>
        <begin position="248"/>
        <end position="326"/>
    </location>
</feature>
<keyword evidence="2" id="KW-0812">Transmembrane</keyword>
<keyword evidence="2" id="KW-0472">Membrane</keyword>
<accession>K0YG28</accession>
<gene>
    <name evidence="3" type="ORF">HMPREF9719_00611</name>
</gene>
<feature type="compositionally biased region" description="Pro residues" evidence="1">
    <location>
        <begin position="295"/>
        <end position="313"/>
    </location>
</feature>
<evidence type="ECO:0000256" key="1">
    <source>
        <dbReference type="SAM" id="MobiDB-lite"/>
    </source>
</evidence>
<evidence type="ECO:0000313" key="4">
    <source>
        <dbReference type="Proteomes" id="UP000006078"/>
    </source>
</evidence>
<dbReference type="Proteomes" id="UP000006078">
    <property type="component" value="Unassembled WGS sequence"/>
</dbReference>
<evidence type="ECO:0000256" key="2">
    <source>
        <dbReference type="SAM" id="Phobius"/>
    </source>
</evidence>
<dbReference type="STRING" id="29321.AAV33_00535"/>
<dbReference type="eggNOG" id="COG2304">
    <property type="taxonomic scope" value="Bacteria"/>
</dbReference>
<protein>
    <submittedName>
        <fullName evidence="3">Uncharacterized protein</fullName>
    </submittedName>
</protein>
<feature type="transmembrane region" description="Helical" evidence="2">
    <location>
        <begin position="12"/>
        <end position="36"/>
    </location>
</feature>
<dbReference type="AlphaFoldDB" id="K0YG28"/>
<reference evidence="3 4" key="1">
    <citation type="submission" date="2012-08" db="EMBL/GenBank/DDBJ databases">
        <title>The Genome Sequence of Turicella otitidis ATCC 51513.</title>
        <authorList>
            <consortium name="The Broad Institute Genome Sequencing Platform"/>
            <person name="Earl A."/>
            <person name="Ward D."/>
            <person name="Feldgarden M."/>
            <person name="Gevers D."/>
            <person name="Huys G."/>
            <person name="Walker B."/>
            <person name="Young S.K."/>
            <person name="Zeng Q."/>
            <person name="Gargeya S."/>
            <person name="Fitzgerald M."/>
            <person name="Haas B."/>
            <person name="Abouelleil A."/>
            <person name="Alvarado L."/>
            <person name="Arachchi H.M."/>
            <person name="Berlin A.M."/>
            <person name="Chapman S.B."/>
            <person name="Goldberg J."/>
            <person name="Griggs A."/>
            <person name="Gujja S."/>
            <person name="Hansen M."/>
            <person name="Howarth C."/>
            <person name="Imamovic A."/>
            <person name="Larimer J."/>
            <person name="McCowen C."/>
            <person name="Montmayeur A."/>
            <person name="Murphy C."/>
            <person name="Neiman D."/>
            <person name="Pearson M."/>
            <person name="Priest M."/>
            <person name="Roberts A."/>
            <person name="Saif S."/>
            <person name="Shea T."/>
            <person name="Sisk P."/>
            <person name="Sykes S."/>
            <person name="Wortman J."/>
            <person name="Nusbaum C."/>
            <person name="Birren B."/>
        </authorList>
    </citation>
    <scope>NUCLEOTIDE SEQUENCE [LARGE SCALE GENOMIC DNA]</scope>
    <source>
        <strain evidence="3 4">ATCC 51513</strain>
    </source>
</reference>
<dbReference type="RefSeq" id="WP_004600501.1">
    <property type="nucleotide sequence ID" value="NZ_JH815193.1"/>
</dbReference>
<sequence length="326" mass="34392">MARHRSGKGNAQVSGWIVVAVITTALLVAALVTWLVGRDDEDANAAGDCPAGELEVPIATQNTALTEALLDDYLADGPRQDDRCVRPTLTTNVSEAAALIAVDSPVADDLLAAANRERAEGEPQPAFAEGVGLLSTADDPAGLEPAAVSFALGSDGDAGIAALAALAEGEQAGELLERDRDVTVEDALIDDAEAVVTTETAEDYRRPFHPIEGADKVYRVIVLQPTASSEEGEQRARTAEDLAQFAGGRYEGPEDEPRERQPLYDQLLGEQPPEEEGEGEEPPEHEEPVIENFAPDPPAEEPPAPEPEAPPEPPADEPPAEGPPEE</sequence>
<evidence type="ECO:0000313" key="3">
    <source>
        <dbReference type="EMBL" id="EJZ82386.1"/>
    </source>
</evidence>
<organism evidence="3 4">
    <name type="scientific">Corynebacterium otitidis ATCC 51513</name>
    <dbReference type="NCBI Taxonomy" id="883169"/>
    <lineage>
        <taxon>Bacteria</taxon>
        <taxon>Bacillati</taxon>
        <taxon>Actinomycetota</taxon>
        <taxon>Actinomycetes</taxon>
        <taxon>Mycobacteriales</taxon>
        <taxon>Corynebacteriaceae</taxon>
        <taxon>Corynebacterium</taxon>
    </lineage>
</organism>
<dbReference type="PATRIC" id="fig|883169.3.peg.583"/>
<dbReference type="HOGENOM" id="CLU_852440_0_0_11"/>
<dbReference type="OrthoDB" id="4427980at2"/>
<feature type="compositionally biased region" description="Acidic residues" evidence="1">
    <location>
        <begin position="272"/>
        <end position="284"/>
    </location>
</feature>
<feature type="compositionally biased region" description="Basic and acidic residues" evidence="1">
    <location>
        <begin position="251"/>
        <end position="262"/>
    </location>
</feature>
<keyword evidence="4" id="KW-1185">Reference proteome</keyword>
<proteinExistence type="predicted"/>
<keyword evidence="2" id="KW-1133">Transmembrane helix</keyword>
<name>K0YG28_9CORY</name>